<evidence type="ECO:0000313" key="1">
    <source>
        <dbReference type="EMBL" id="KAK4664254.1"/>
    </source>
</evidence>
<name>A0ABR0H8S1_9PEZI</name>
<gene>
    <name evidence="1" type="ORF">QC763_0084100</name>
</gene>
<dbReference type="EMBL" id="JAFFHB010000007">
    <property type="protein sequence ID" value="KAK4664254.1"/>
    <property type="molecule type" value="Genomic_DNA"/>
</dbReference>
<reference evidence="1 2" key="1">
    <citation type="journal article" date="2023" name="bioRxiv">
        <title>High-quality genome assemblies of four members of thePodospora anserinaspecies complex.</title>
        <authorList>
            <person name="Ament-Velasquez S.L."/>
            <person name="Vogan A.A."/>
            <person name="Wallerman O."/>
            <person name="Hartmann F."/>
            <person name="Gautier V."/>
            <person name="Silar P."/>
            <person name="Giraud T."/>
            <person name="Johannesson H."/>
        </authorList>
    </citation>
    <scope>NUCLEOTIDE SEQUENCE [LARGE SCALE GENOMIC DNA]</scope>
    <source>
        <strain evidence="1 2">CBS 411.78</strain>
    </source>
</reference>
<evidence type="ECO:0000313" key="2">
    <source>
        <dbReference type="Proteomes" id="UP001326199"/>
    </source>
</evidence>
<protein>
    <submittedName>
        <fullName evidence="1">Uncharacterized protein</fullName>
    </submittedName>
</protein>
<dbReference type="RefSeq" id="XP_062764220.1">
    <property type="nucleotide sequence ID" value="XM_062906170.1"/>
</dbReference>
<dbReference type="GeneID" id="87926354"/>
<sequence>MKAFGLCTDVRKPLDAVQCLGNIGDKVLDSLSFFDMFLNCLISHSLAEVAFAGGGSAHSQYHSEASRDESTKGVKDNMLEGADLVFCLGGGGGWLQEPETALCDMLELNLSAHALQEPESMRT</sequence>
<comment type="caution">
    <text evidence="1">The sequence shown here is derived from an EMBL/GenBank/DDBJ whole genome shotgun (WGS) entry which is preliminary data.</text>
</comment>
<organism evidence="1 2">
    <name type="scientific">Podospora pseudopauciseta</name>
    <dbReference type="NCBI Taxonomy" id="2093780"/>
    <lineage>
        <taxon>Eukaryota</taxon>
        <taxon>Fungi</taxon>
        <taxon>Dikarya</taxon>
        <taxon>Ascomycota</taxon>
        <taxon>Pezizomycotina</taxon>
        <taxon>Sordariomycetes</taxon>
        <taxon>Sordariomycetidae</taxon>
        <taxon>Sordariales</taxon>
        <taxon>Podosporaceae</taxon>
        <taxon>Podospora</taxon>
    </lineage>
</organism>
<dbReference type="Proteomes" id="UP001326199">
    <property type="component" value="Unassembled WGS sequence"/>
</dbReference>
<proteinExistence type="predicted"/>
<keyword evidence="2" id="KW-1185">Reference proteome</keyword>
<accession>A0ABR0H8S1</accession>